<accession>A0A0M0HLN7</accession>
<dbReference type="Proteomes" id="UP000037515">
    <property type="component" value="Unassembled WGS sequence"/>
</dbReference>
<sequence length="571" mass="63688">MSLLEVKNLRIEYPSRHGVHAAVKSLSFNIERGEIVGVVGESGAGKSTVGNAVIDLLSPPGQIASGDVYLDGEKISGLSPEQMRKVRGSKIGFIFQDPMTSLNPLFTVEQQLKETIHANMNVSDEEAYQRSLALMQQVGIPQPENRLKQYPHQFSGGMRQRVVIAIALAGEPDLIIADEPTTALDVSIQDQILQLIRDLCIENNVGCMLVTHDMGVVSNVTDRVAVMYRGDLVEFGPTKQVLGTPEHPYTHSLISAVPRSDVKLDRFPLVSYIEEAHEMELLDVKNHWLGQSQDQRKYTGPLLNVENVNLRFVTKDSLFESRREYVQASNNVSFEVFEGETFGLVGESGSGKSTIARVIAGLYQPNSGKVTFEGIDLTSLKSEKERRPIRRQMQMVFQNPYSSMNPRMKIADIIAEPIRFHKLTNSEAETRQIVNDLLDHVGLGRMAGVKYPHEFSGGQRQRISIARALATRPRLLICDEPTSALDVSVQAQILNLLKDLQDELNLTMLFISHDLPVIRQMCDRVGVMQMGTLLEVAPTEQLFNSPQHEYSKQLISLMPEFTGLREDVKTA</sequence>
<dbReference type="PROSITE" id="PS00211">
    <property type="entry name" value="ABC_TRANSPORTER_1"/>
    <property type="match status" value="2"/>
</dbReference>
<dbReference type="STRING" id="693.AKJ17_12690"/>
<gene>
    <name evidence="9" type="ORF">AKJ17_12690</name>
</gene>
<dbReference type="Pfam" id="PF00005">
    <property type="entry name" value="ABC_tran"/>
    <property type="match status" value="2"/>
</dbReference>
<dbReference type="InterPro" id="IPR017871">
    <property type="entry name" value="ABC_transporter-like_CS"/>
</dbReference>
<keyword evidence="7" id="KW-0472">Membrane</keyword>
<dbReference type="SUPFAM" id="SSF52540">
    <property type="entry name" value="P-loop containing nucleoside triphosphate hydrolases"/>
    <property type="match status" value="2"/>
</dbReference>
<dbReference type="SMART" id="SM00382">
    <property type="entry name" value="AAA"/>
    <property type="match status" value="2"/>
</dbReference>
<dbReference type="GO" id="GO:0055085">
    <property type="term" value="P:transmembrane transport"/>
    <property type="evidence" value="ECO:0007669"/>
    <property type="project" value="UniProtKB-ARBA"/>
</dbReference>
<dbReference type="PROSITE" id="PS50893">
    <property type="entry name" value="ABC_TRANSPORTER_2"/>
    <property type="match status" value="2"/>
</dbReference>
<dbReference type="Pfam" id="PF08352">
    <property type="entry name" value="oligo_HPY"/>
    <property type="match status" value="2"/>
</dbReference>
<protein>
    <submittedName>
        <fullName evidence="9">ABC transporter ATP-binding protein</fullName>
    </submittedName>
</protein>
<dbReference type="InterPro" id="IPR050388">
    <property type="entry name" value="ABC_Ni/Peptide_Import"/>
</dbReference>
<evidence type="ECO:0000256" key="2">
    <source>
        <dbReference type="ARBA" id="ARBA00005417"/>
    </source>
</evidence>
<reference evidence="10" key="1">
    <citation type="submission" date="2015-08" db="EMBL/GenBank/DDBJ databases">
        <title>Vibrio galatheae sp. nov., a novel member of the Vibrionaceae family isolated from the Solomon Islands.</title>
        <authorList>
            <person name="Giubergia S."/>
            <person name="Machado H."/>
            <person name="Mateiu R.V."/>
            <person name="Gram L."/>
        </authorList>
    </citation>
    <scope>NUCLEOTIDE SEQUENCE [LARGE SCALE GENOMIC DNA]</scope>
    <source>
        <strain evidence="10">DSM 19584</strain>
    </source>
</reference>
<dbReference type="PANTHER" id="PTHR43297">
    <property type="entry name" value="OLIGOPEPTIDE TRANSPORT ATP-BINDING PROTEIN APPD"/>
    <property type="match status" value="1"/>
</dbReference>
<feature type="domain" description="ABC transporter" evidence="8">
    <location>
        <begin position="313"/>
        <end position="555"/>
    </location>
</feature>
<comment type="similarity">
    <text evidence="2">Belongs to the ABC transporter superfamily.</text>
</comment>
<dbReference type="FunFam" id="3.40.50.300:FF:000016">
    <property type="entry name" value="Oligopeptide ABC transporter ATP-binding component"/>
    <property type="match status" value="2"/>
</dbReference>
<dbReference type="GO" id="GO:0015833">
    <property type="term" value="P:peptide transport"/>
    <property type="evidence" value="ECO:0007669"/>
    <property type="project" value="InterPro"/>
</dbReference>
<dbReference type="EMBL" id="LHPJ01000009">
    <property type="protein sequence ID" value="KOO02964.1"/>
    <property type="molecule type" value="Genomic_DNA"/>
</dbReference>
<comment type="subcellular location">
    <subcellularLocation>
        <location evidence="1">Cell inner membrane</location>
        <topology evidence="1">Peripheral membrane protein</topology>
    </subcellularLocation>
</comment>
<dbReference type="InterPro" id="IPR003439">
    <property type="entry name" value="ABC_transporter-like_ATP-bd"/>
</dbReference>
<dbReference type="GO" id="GO:0005886">
    <property type="term" value="C:plasma membrane"/>
    <property type="evidence" value="ECO:0007669"/>
    <property type="project" value="UniProtKB-SubCell"/>
</dbReference>
<keyword evidence="5" id="KW-0547">Nucleotide-binding</keyword>
<keyword evidence="3" id="KW-0813">Transport</keyword>
<dbReference type="GO" id="GO:0005524">
    <property type="term" value="F:ATP binding"/>
    <property type="evidence" value="ECO:0007669"/>
    <property type="project" value="UniProtKB-KW"/>
</dbReference>
<evidence type="ECO:0000313" key="10">
    <source>
        <dbReference type="Proteomes" id="UP000037515"/>
    </source>
</evidence>
<proteinExistence type="inferred from homology"/>
<evidence type="ECO:0000313" key="9">
    <source>
        <dbReference type="EMBL" id="KOO02964.1"/>
    </source>
</evidence>
<dbReference type="GO" id="GO:0016887">
    <property type="term" value="F:ATP hydrolysis activity"/>
    <property type="evidence" value="ECO:0007669"/>
    <property type="project" value="InterPro"/>
</dbReference>
<evidence type="ECO:0000256" key="5">
    <source>
        <dbReference type="ARBA" id="ARBA00022741"/>
    </source>
</evidence>
<keyword evidence="4" id="KW-1003">Cell membrane</keyword>
<dbReference type="PANTHER" id="PTHR43297:SF7">
    <property type="entry name" value="D,D-DIPEPTIDE TRANSPORT ATP-BINDING PROTEIN DDPD-RELATED"/>
    <property type="match status" value="1"/>
</dbReference>
<dbReference type="InterPro" id="IPR003593">
    <property type="entry name" value="AAA+_ATPase"/>
</dbReference>
<dbReference type="NCBIfam" id="NF007739">
    <property type="entry name" value="PRK10419.1"/>
    <property type="match status" value="2"/>
</dbReference>
<evidence type="ECO:0000256" key="6">
    <source>
        <dbReference type="ARBA" id="ARBA00022840"/>
    </source>
</evidence>
<dbReference type="OrthoDB" id="9784450at2"/>
<evidence type="ECO:0000259" key="8">
    <source>
        <dbReference type="PROSITE" id="PS50893"/>
    </source>
</evidence>
<dbReference type="RefSeq" id="WP_053396195.1">
    <property type="nucleotide sequence ID" value="NZ_CANLZT010000006.1"/>
</dbReference>
<dbReference type="InterPro" id="IPR013563">
    <property type="entry name" value="Oligopep_ABC_C"/>
</dbReference>
<organism evidence="9 10">
    <name type="scientific">Vibrio nereis</name>
    <dbReference type="NCBI Taxonomy" id="693"/>
    <lineage>
        <taxon>Bacteria</taxon>
        <taxon>Pseudomonadati</taxon>
        <taxon>Pseudomonadota</taxon>
        <taxon>Gammaproteobacteria</taxon>
        <taxon>Vibrionales</taxon>
        <taxon>Vibrionaceae</taxon>
        <taxon>Vibrio</taxon>
    </lineage>
</organism>
<dbReference type="InterPro" id="IPR027417">
    <property type="entry name" value="P-loop_NTPase"/>
</dbReference>
<dbReference type="PATRIC" id="fig|693.5.peg.2600"/>
<evidence type="ECO:0000256" key="7">
    <source>
        <dbReference type="ARBA" id="ARBA00023136"/>
    </source>
</evidence>
<evidence type="ECO:0000256" key="4">
    <source>
        <dbReference type="ARBA" id="ARBA00022475"/>
    </source>
</evidence>
<evidence type="ECO:0000256" key="1">
    <source>
        <dbReference type="ARBA" id="ARBA00004417"/>
    </source>
</evidence>
<keyword evidence="10" id="KW-1185">Reference proteome</keyword>
<feature type="domain" description="ABC transporter" evidence="8">
    <location>
        <begin position="4"/>
        <end position="254"/>
    </location>
</feature>
<name>A0A0M0HLN7_VIBNE</name>
<keyword evidence="6 9" id="KW-0067">ATP-binding</keyword>
<evidence type="ECO:0000256" key="3">
    <source>
        <dbReference type="ARBA" id="ARBA00022448"/>
    </source>
</evidence>
<dbReference type="NCBIfam" id="NF008453">
    <property type="entry name" value="PRK11308.1"/>
    <property type="match status" value="2"/>
</dbReference>
<comment type="caution">
    <text evidence="9">The sequence shown here is derived from an EMBL/GenBank/DDBJ whole genome shotgun (WGS) entry which is preliminary data.</text>
</comment>
<dbReference type="CDD" id="cd03257">
    <property type="entry name" value="ABC_NikE_OppD_transporters"/>
    <property type="match status" value="2"/>
</dbReference>
<dbReference type="Gene3D" id="3.40.50.300">
    <property type="entry name" value="P-loop containing nucleotide triphosphate hydrolases"/>
    <property type="match status" value="2"/>
</dbReference>
<dbReference type="AlphaFoldDB" id="A0A0M0HLN7"/>